<accession>A0AA37W3M0</accession>
<feature type="domain" description="Amidase" evidence="2">
    <location>
        <begin position="47"/>
        <end position="482"/>
    </location>
</feature>
<dbReference type="SUPFAM" id="SSF75304">
    <property type="entry name" value="Amidase signature (AS) enzymes"/>
    <property type="match status" value="1"/>
</dbReference>
<keyword evidence="1" id="KW-0732">Signal</keyword>
<dbReference type="Pfam" id="PF01425">
    <property type="entry name" value="Amidase"/>
    <property type="match status" value="1"/>
</dbReference>
<reference evidence="3" key="2">
    <citation type="submission" date="2023-01" db="EMBL/GenBank/DDBJ databases">
        <title>Draft genome sequence of Pseudoalteromonas tetraodonis strain NBRC 103034.</title>
        <authorList>
            <person name="Sun Q."/>
            <person name="Mori K."/>
        </authorList>
    </citation>
    <scope>NUCLEOTIDE SEQUENCE</scope>
    <source>
        <strain evidence="3">NBRC 103034</strain>
    </source>
</reference>
<evidence type="ECO:0000256" key="1">
    <source>
        <dbReference type="SAM" id="SignalP"/>
    </source>
</evidence>
<dbReference type="InterPro" id="IPR036928">
    <property type="entry name" value="AS_sf"/>
</dbReference>
<protein>
    <submittedName>
        <fullName evidence="3">Amidase</fullName>
    </submittedName>
</protein>
<comment type="caution">
    <text evidence="3">The sequence shown here is derived from an EMBL/GenBank/DDBJ whole genome shotgun (WGS) entry which is preliminary data.</text>
</comment>
<dbReference type="InterPro" id="IPR023631">
    <property type="entry name" value="Amidase_dom"/>
</dbReference>
<dbReference type="Gene3D" id="3.90.1300.10">
    <property type="entry name" value="Amidase signature (AS) domain"/>
    <property type="match status" value="1"/>
</dbReference>
<proteinExistence type="predicted"/>
<evidence type="ECO:0000259" key="2">
    <source>
        <dbReference type="Pfam" id="PF01425"/>
    </source>
</evidence>
<reference evidence="3" key="1">
    <citation type="journal article" date="2014" name="Int. J. Syst. Evol. Microbiol.">
        <title>Complete genome sequence of Corynebacterium casei LMG S-19264T (=DSM 44701T), isolated from a smear-ripened cheese.</title>
        <authorList>
            <consortium name="US DOE Joint Genome Institute (JGI-PGF)"/>
            <person name="Walter F."/>
            <person name="Albersmeier A."/>
            <person name="Kalinowski J."/>
            <person name="Ruckert C."/>
        </authorList>
    </citation>
    <scope>NUCLEOTIDE SEQUENCE</scope>
    <source>
        <strain evidence="3">NBRC 103034</strain>
    </source>
</reference>
<dbReference type="PANTHER" id="PTHR42678">
    <property type="entry name" value="AMIDASE"/>
    <property type="match status" value="1"/>
</dbReference>
<keyword evidence="4" id="KW-1185">Reference proteome</keyword>
<sequence length="501" mass="53723">MIIKRLLLTLCVCTITNLHAAANNTELKTISDIHSAYKNNSTTAEQLTRTYIDRINALNPKYNAVISIEPTAIEQAKELDALFKAGKWAGPLHGIAVLLKDNIETTGTLPTTAGSLALKNNITNKDAFVVKQLRQAGAIILGKANLSEWANFRSSYSSSGWSAIGGQTHNAHDVTRNPCGSSSGSAVAVALNFAPIALGTETDGSITCPASVNGVYAIKPSMGQVSRAGVVPLSSSQDSVGPMAHSLKDALAILSVIQGEDPNDVSTLNVNRKLDSIAPKPSLRIGALPASKFTVETQKLYAKQLQALKDAGHTVVNVEVKDDLSTLYVDEYAILLYDFKAEINHYLSQTPTQVTVKSLDDLIAFNTANKQQEMLYFEQDILQQANAVDLSEKQQYQKTKARYRALANRAISNLYRNNKLDIVIAPTVSPAWKTDLINGDNFKGSSSSLPAIAGTTHITLPVGKVSHLPVGLSVIANQNAEAAAYAYAAIIDNVLGIKKPE</sequence>
<organism evidence="3 4">
    <name type="scientific">Pseudoalteromonas tetraodonis GFC</name>
    <dbReference type="NCBI Taxonomy" id="1315271"/>
    <lineage>
        <taxon>Bacteria</taxon>
        <taxon>Pseudomonadati</taxon>
        <taxon>Pseudomonadota</taxon>
        <taxon>Gammaproteobacteria</taxon>
        <taxon>Alteromonadales</taxon>
        <taxon>Pseudoalteromonadaceae</taxon>
        <taxon>Pseudoalteromonas</taxon>
    </lineage>
</organism>
<evidence type="ECO:0000313" key="3">
    <source>
        <dbReference type="EMBL" id="GLQ04444.1"/>
    </source>
</evidence>
<name>A0AA37W3M0_9GAMM</name>
<dbReference type="RefSeq" id="WP_096039079.1">
    <property type="nucleotide sequence ID" value="NZ_BJXY01000029.1"/>
</dbReference>
<dbReference type="EMBL" id="BSNE01000020">
    <property type="protein sequence ID" value="GLQ04444.1"/>
    <property type="molecule type" value="Genomic_DNA"/>
</dbReference>
<dbReference type="PANTHER" id="PTHR42678:SF34">
    <property type="entry name" value="OS04G0183300 PROTEIN"/>
    <property type="match status" value="1"/>
</dbReference>
<feature type="chain" id="PRO_5041437793" evidence="1">
    <location>
        <begin position="21"/>
        <end position="501"/>
    </location>
</feature>
<dbReference type="Proteomes" id="UP001161408">
    <property type="component" value="Unassembled WGS sequence"/>
</dbReference>
<feature type="signal peptide" evidence="1">
    <location>
        <begin position="1"/>
        <end position="20"/>
    </location>
</feature>
<dbReference type="AlphaFoldDB" id="A0AA37W3M0"/>
<evidence type="ECO:0000313" key="4">
    <source>
        <dbReference type="Proteomes" id="UP001161408"/>
    </source>
</evidence>
<gene>
    <name evidence="3" type="ORF">GCM10007914_33250</name>
</gene>